<gene>
    <name evidence="3" type="primary">LOC123401396</name>
</gene>
<dbReference type="OrthoDB" id="608133at2759"/>
<dbReference type="Pfam" id="PF23635">
    <property type="entry name" value="Beta-prop_AT5G49610-like"/>
    <property type="match status" value="1"/>
</dbReference>
<sequence length="443" mass="49538">MGHVIAYGQSSYQLSSDLPSFLPQKKKNKTRCVGSWMMDPAEVPQGQGSPRVDGRRLRRFVLKGAGSVSTVLGDDNLLIEILVRLPPKPSSLPRASAVCKRWGSILSDPVFRKRFRKHHQKPPLLGFFSRHVGADSLFTPLLDPPDRTPAERFAVPQESDWDFMGCRHGLAVLISQPRREIVVWEPLTGQQRHVPFPKGLDNYAKCLYWHSTLLCVDAEDGHVHGDCFSSPFKLVLICACRTRAFGVVYDSASGFWGNIISIVTTGPMLSRPGVLIGSAVYWLIQEGDVLAFDIERQSLSIVKKPTDVHGSHFMRFQPLRTDDGALGMAVIQLSKQNIQLWASKSNSDGVVSWVLQKTVQLDERFPRSPHVNVLLMRGYDEDTNTIFLSSDSGDFTLQLETMQFTNIGRGDPWSFRIYYPYTSFYTTVRRVAAGDGGAEHVNG</sequence>
<dbReference type="AlphaFoldDB" id="A0A8I6YY55"/>
<accession>A0A8I6YY55</accession>
<dbReference type="KEGG" id="hvg:123401396"/>
<evidence type="ECO:0000313" key="3">
    <source>
        <dbReference type="EnsemblPlants" id="HORVU.MOREX.r3.6HG0540390.2"/>
    </source>
</evidence>
<dbReference type="Proteomes" id="UP000011116">
    <property type="component" value="Chromosome 6H"/>
</dbReference>
<dbReference type="InterPro" id="IPR036047">
    <property type="entry name" value="F-box-like_dom_sf"/>
</dbReference>
<feature type="domain" description="F-box protein AT5G49610-like beta-propeller" evidence="2">
    <location>
        <begin position="164"/>
        <end position="373"/>
    </location>
</feature>
<dbReference type="GeneID" id="123401396"/>
<dbReference type="Gramene" id="HORVU.MOREX.r3.6HG0540390.3">
    <property type="protein sequence ID" value="HORVU.MOREX.r3.6HG0540390.3"/>
    <property type="gene ID" value="HORVU.MOREX.r3.6HG0540390"/>
</dbReference>
<dbReference type="EnsemblPlants" id="HORVU.MOREX.r3.6HG0540390.2">
    <property type="protein sequence ID" value="HORVU.MOREX.r3.6HG0540390.2"/>
    <property type="gene ID" value="HORVU.MOREX.r3.6HG0540390"/>
</dbReference>
<dbReference type="InterPro" id="IPR001810">
    <property type="entry name" value="F-box_dom"/>
</dbReference>
<dbReference type="Gene3D" id="1.20.1280.50">
    <property type="match status" value="1"/>
</dbReference>
<dbReference type="RefSeq" id="XP_044951120.1">
    <property type="nucleotide sequence ID" value="XM_045095185.1"/>
</dbReference>
<dbReference type="PANTHER" id="PTHR32133">
    <property type="entry name" value="OS07G0120400 PROTEIN"/>
    <property type="match status" value="1"/>
</dbReference>
<reference evidence="3" key="2">
    <citation type="submission" date="2020-10" db="EMBL/GenBank/DDBJ databases">
        <authorList>
            <person name="Scholz U."/>
            <person name="Mascher M."/>
            <person name="Fiebig A."/>
        </authorList>
    </citation>
    <scope>NUCLEOTIDE SEQUENCE [LARGE SCALE GENOMIC DNA]</scope>
    <source>
        <strain evidence="3">cv. Morex</strain>
    </source>
</reference>
<organism evidence="3 4">
    <name type="scientific">Hordeum vulgare subsp. vulgare</name>
    <name type="common">Domesticated barley</name>
    <dbReference type="NCBI Taxonomy" id="112509"/>
    <lineage>
        <taxon>Eukaryota</taxon>
        <taxon>Viridiplantae</taxon>
        <taxon>Streptophyta</taxon>
        <taxon>Embryophyta</taxon>
        <taxon>Tracheophyta</taxon>
        <taxon>Spermatophyta</taxon>
        <taxon>Magnoliopsida</taxon>
        <taxon>Liliopsida</taxon>
        <taxon>Poales</taxon>
        <taxon>Poaceae</taxon>
        <taxon>BOP clade</taxon>
        <taxon>Pooideae</taxon>
        <taxon>Triticodae</taxon>
        <taxon>Triticeae</taxon>
        <taxon>Hordeinae</taxon>
        <taxon>Hordeum</taxon>
    </lineage>
</organism>
<protein>
    <recommendedName>
        <fullName evidence="5">F-box domain-containing protein</fullName>
    </recommendedName>
</protein>
<dbReference type="Gramene" id="HORVU.MOREX.r3.6HG0540390.2">
    <property type="protein sequence ID" value="HORVU.MOREX.r3.6HG0540390.2"/>
    <property type="gene ID" value="HORVU.MOREX.r3.6HG0540390"/>
</dbReference>
<evidence type="ECO:0008006" key="5">
    <source>
        <dbReference type="Google" id="ProtNLM"/>
    </source>
</evidence>
<dbReference type="SUPFAM" id="SSF81383">
    <property type="entry name" value="F-box domain"/>
    <property type="match status" value="1"/>
</dbReference>
<dbReference type="EnsemblPlants" id="HORVU.MOREX.r3.6HG0540390.3">
    <property type="protein sequence ID" value="HORVU.MOREX.r3.6HG0540390.3"/>
    <property type="gene ID" value="HORVU.MOREX.r3.6HG0540390"/>
</dbReference>
<keyword evidence="4" id="KW-1185">Reference proteome</keyword>
<dbReference type="PANTHER" id="PTHR32133:SF328">
    <property type="entry name" value="F-BOX DOMAIN-CONTAINING PROTEIN"/>
    <property type="match status" value="1"/>
</dbReference>
<reference evidence="4" key="1">
    <citation type="journal article" date="2012" name="Nature">
        <title>A physical, genetic and functional sequence assembly of the barley genome.</title>
        <authorList>
            <consortium name="The International Barley Genome Sequencing Consortium"/>
            <person name="Mayer K.F."/>
            <person name="Waugh R."/>
            <person name="Brown J.W."/>
            <person name="Schulman A."/>
            <person name="Langridge P."/>
            <person name="Platzer M."/>
            <person name="Fincher G.B."/>
            <person name="Muehlbauer G.J."/>
            <person name="Sato K."/>
            <person name="Close T.J."/>
            <person name="Wise R.P."/>
            <person name="Stein N."/>
        </authorList>
    </citation>
    <scope>NUCLEOTIDE SEQUENCE [LARGE SCALE GENOMIC DNA]</scope>
    <source>
        <strain evidence="4">cv. Morex</strain>
    </source>
</reference>
<dbReference type="InterPro" id="IPR056594">
    <property type="entry name" value="AT5G49610-like_b-prop"/>
</dbReference>
<feature type="domain" description="F-box" evidence="1">
    <location>
        <begin position="76"/>
        <end position="115"/>
    </location>
</feature>
<proteinExistence type="predicted"/>
<dbReference type="Pfam" id="PF12937">
    <property type="entry name" value="F-box-like"/>
    <property type="match status" value="1"/>
</dbReference>
<reference evidence="3" key="3">
    <citation type="submission" date="2022-01" db="UniProtKB">
        <authorList>
            <consortium name="EnsemblPlants"/>
        </authorList>
    </citation>
    <scope>IDENTIFICATION</scope>
    <source>
        <strain evidence="3">subsp. vulgare</strain>
    </source>
</reference>
<evidence type="ECO:0000259" key="1">
    <source>
        <dbReference type="Pfam" id="PF12937"/>
    </source>
</evidence>
<evidence type="ECO:0000313" key="4">
    <source>
        <dbReference type="Proteomes" id="UP000011116"/>
    </source>
</evidence>
<name>A0A8I6YY55_HORVV</name>
<evidence type="ECO:0000259" key="2">
    <source>
        <dbReference type="Pfam" id="PF23635"/>
    </source>
</evidence>